<keyword evidence="3" id="KW-0010">Activator</keyword>
<dbReference type="KEGG" id="surl:BI350_07120"/>
<dbReference type="Gene3D" id="2.60.120.10">
    <property type="entry name" value="Jelly Rolls"/>
    <property type="match status" value="1"/>
</dbReference>
<dbReference type="Pfam" id="PF13545">
    <property type="entry name" value="HTH_Crp_2"/>
    <property type="match status" value="1"/>
</dbReference>
<dbReference type="AlphaFoldDB" id="A0A1D8JF63"/>
<dbReference type="InterPro" id="IPR012318">
    <property type="entry name" value="HTH_CRP"/>
</dbReference>
<feature type="domain" description="Cyclic nucleotide-binding" evidence="5">
    <location>
        <begin position="13"/>
        <end position="116"/>
    </location>
</feature>
<gene>
    <name evidence="7" type="ORF">BI350_07120</name>
</gene>
<dbReference type="PROSITE" id="PS51063">
    <property type="entry name" value="HTH_CRP_2"/>
    <property type="match status" value="1"/>
</dbReference>
<dbReference type="Proteomes" id="UP000185746">
    <property type="component" value="Chromosome"/>
</dbReference>
<dbReference type="InterPro" id="IPR000595">
    <property type="entry name" value="cNMP-bd_dom"/>
</dbReference>
<keyword evidence="2" id="KW-0238">DNA-binding</keyword>
<keyword evidence="8" id="KW-1185">Reference proteome</keyword>
<dbReference type="GO" id="GO:0003700">
    <property type="term" value="F:DNA-binding transcription factor activity"/>
    <property type="evidence" value="ECO:0007669"/>
    <property type="project" value="TreeGrafter"/>
</dbReference>
<evidence type="ECO:0000256" key="4">
    <source>
        <dbReference type="ARBA" id="ARBA00023163"/>
    </source>
</evidence>
<dbReference type="GO" id="GO:0003677">
    <property type="term" value="F:DNA binding"/>
    <property type="evidence" value="ECO:0007669"/>
    <property type="project" value="UniProtKB-KW"/>
</dbReference>
<sequence>MEELKRLAKNVTLFKDLSDEELEPFLTIMRRREFPDKQIIFMHDTPITDIYIVASGKVKVFRNDLSGKEQIICIKQLGDLFPNVGFFRKENYPAYAQAMEDTVMYAISLQEFEEVLLLNPHTSIKLFRLLGDLIIDSQQRLEEMALRSTNDRILLLLLRLSESHGTRQPDGWLKLNTKFTNSDLANMIGTTRESVNRMISRLRKEDKVKIVEGNYYIYPDKIQNEIAEA</sequence>
<dbReference type="GO" id="GO:0005829">
    <property type="term" value="C:cytosol"/>
    <property type="evidence" value="ECO:0007669"/>
    <property type="project" value="TreeGrafter"/>
</dbReference>
<proteinExistence type="predicted"/>
<dbReference type="PRINTS" id="PR00034">
    <property type="entry name" value="HTHCRP"/>
</dbReference>
<dbReference type="Gene3D" id="1.10.10.10">
    <property type="entry name" value="Winged helix-like DNA-binding domain superfamily/Winged helix DNA-binding domain"/>
    <property type="match status" value="1"/>
</dbReference>
<keyword evidence="1" id="KW-0805">Transcription regulation</keyword>
<dbReference type="InterPro" id="IPR036390">
    <property type="entry name" value="WH_DNA-bd_sf"/>
</dbReference>
<dbReference type="InterPro" id="IPR036388">
    <property type="entry name" value="WH-like_DNA-bd_sf"/>
</dbReference>
<dbReference type="EMBL" id="CP017560">
    <property type="protein sequence ID" value="AOV07333.1"/>
    <property type="molecule type" value="Genomic_DNA"/>
</dbReference>
<organism evidence="7 8">
    <name type="scientific">Sporosarcina ureilytica</name>
    <dbReference type="NCBI Taxonomy" id="298596"/>
    <lineage>
        <taxon>Bacteria</taxon>
        <taxon>Bacillati</taxon>
        <taxon>Bacillota</taxon>
        <taxon>Bacilli</taxon>
        <taxon>Bacillales</taxon>
        <taxon>Caryophanaceae</taxon>
        <taxon>Sporosarcina</taxon>
    </lineage>
</organism>
<dbReference type="CDD" id="cd00038">
    <property type="entry name" value="CAP_ED"/>
    <property type="match status" value="1"/>
</dbReference>
<dbReference type="SUPFAM" id="SSF46785">
    <property type="entry name" value="Winged helix' DNA-binding domain"/>
    <property type="match status" value="1"/>
</dbReference>
<evidence type="ECO:0008006" key="9">
    <source>
        <dbReference type="Google" id="ProtNLM"/>
    </source>
</evidence>
<reference evidence="7 8" key="1">
    <citation type="submission" date="2016-09" db="EMBL/GenBank/DDBJ databases">
        <title>Complete genome sequence of the Lysinibacillus sphaericus LMG 22257, a specie of Bacillus with ureolytic activity that can effectively biodeposit calcium carbonate.</title>
        <authorList>
            <person name="Yan W."/>
        </authorList>
    </citation>
    <scope>NUCLEOTIDE SEQUENCE [LARGE SCALE GENOMIC DNA]</scope>
    <source>
        <strain evidence="7 8">LMG 22257</strain>
    </source>
</reference>
<dbReference type="PROSITE" id="PS50042">
    <property type="entry name" value="CNMP_BINDING_3"/>
    <property type="match status" value="1"/>
</dbReference>
<dbReference type="InterPro" id="IPR014710">
    <property type="entry name" value="RmlC-like_jellyroll"/>
</dbReference>
<dbReference type="SMART" id="SM00419">
    <property type="entry name" value="HTH_CRP"/>
    <property type="match status" value="1"/>
</dbReference>
<dbReference type="Pfam" id="PF00027">
    <property type="entry name" value="cNMP_binding"/>
    <property type="match status" value="1"/>
</dbReference>
<dbReference type="PANTHER" id="PTHR24567:SF26">
    <property type="entry name" value="REGULATORY PROTEIN YEIL"/>
    <property type="match status" value="1"/>
</dbReference>
<keyword evidence="4" id="KW-0804">Transcription</keyword>
<name>A0A1D8JF63_9BACL</name>
<evidence type="ECO:0000259" key="5">
    <source>
        <dbReference type="PROSITE" id="PS50042"/>
    </source>
</evidence>
<evidence type="ECO:0000256" key="2">
    <source>
        <dbReference type="ARBA" id="ARBA00023125"/>
    </source>
</evidence>
<dbReference type="SUPFAM" id="SSF51206">
    <property type="entry name" value="cAMP-binding domain-like"/>
    <property type="match status" value="1"/>
</dbReference>
<accession>A0A1D8JF63</accession>
<dbReference type="SMART" id="SM00100">
    <property type="entry name" value="cNMP"/>
    <property type="match status" value="1"/>
</dbReference>
<dbReference type="InterPro" id="IPR050397">
    <property type="entry name" value="Env_Response_Regulators"/>
</dbReference>
<dbReference type="PANTHER" id="PTHR24567">
    <property type="entry name" value="CRP FAMILY TRANSCRIPTIONAL REGULATORY PROTEIN"/>
    <property type="match status" value="1"/>
</dbReference>
<evidence type="ECO:0000313" key="8">
    <source>
        <dbReference type="Proteomes" id="UP000185746"/>
    </source>
</evidence>
<dbReference type="InterPro" id="IPR018490">
    <property type="entry name" value="cNMP-bd_dom_sf"/>
</dbReference>
<feature type="domain" description="HTH crp-type" evidence="6">
    <location>
        <begin position="147"/>
        <end position="221"/>
    </location>
</feature>
<protein>
    <recommendedName>
        <fullName evidence="9">Crp/Fnr family transcriptional regulator</fullName>
    </recommendedName>
</protein>
<evidence type="ECO:0000256" key="1">
    <source>
        <dbReference type="ARBA" id="ARBA00023015"/>
    </source>
</evidence>
<evidence type="ECO:0000256" key="3">
    <source>
        <dbReference type="ARBA" id="ARBA00023159"/>
    </source>
</evidence>
<evidence type="ECO:0000259" key="6">
    <source>
        <dbReference type="PROSITE" id="PS51063"/>
    </source>
</evidence>
<evidence type="ECO:0000313" key="7">
    <source>
        <dbReference type="EMBL" id="AOV07333.1"/>
    </source>
</evidence>
<dbReference type="RefSeq" id="WP_082294986.1">
    <property type="nucleotide sequence ID" value="NZ_CP017560.1"/>
</dbReference>